<evidence type="ECO:0000313" key="3">
    <source>
        <dbReference type="Proteomes" id="UP000438448"/>
    </source>
</evidence>
<keyword evidence="1" id="KW-0472">Membrane</keyword>
<keyword evidence="1" id="KW-1133">Transmembrane helix</keyword>
<dbReference type="AlphaFoldDB" id="A0A7K0CW97"/>
<evidence type="ECO:0000256" key="1">
    <source>
        <dbReference type="SAM" id="Phobius"/>
    </source>
</evidence>
<organism evidence="2 3">
    <name type="scientific">Nocardia macrotermitis</name>
    <dbReference type="NCBI Taxonomy" id="2585198"/>
    <lineage>
        <taxon>Bacteria</taxon>
        <taxon>Bacillati</taxon>
        <taxon>Actinomycetota</taxon>
        <taxon>Actinomycetes</taxon>
        <taxon>Mycobacteriales</taxon>
        <taxon>Nocardiaceae</taxon>
        <taxon>Nocardia</taxon>
    </lineage>
</organism>
<comment type="caution">
    <text evidence="2">The sequence shown here is derived from an EMBL/GenBank/DDBJ whole genome shotgun (WGS) entry which is preliminary data.</text>
</comment>
<proteinExistence type="predicted"/>
<sequence length="273" mass="30557">MADDPPWLTSISIWIERQARDYASKANRPDADEQELLETFEGYVDDLLGEFDPPRARRRAGVPVFAGLYRIAEKPPADEQGWRVPSVVLAALIAAELEFRGPLRLTARQNLLLATEYERRGAQLREFRLPRHAALAYQRAVALYRIAEDVDAADRCGLQLARARTSALPSGALRLVRDLSDALCGYGYRPFLLLFWVIVQLAVFTAIGIGIVGTHAYADTLYMSVTSFLNPAGLGDVQTLGRDTEALFAIETWFGSVSMSVFFALLVRKWFRM</sequence>
<keyword evidence="3" id="KW-1185">Reference proteome</keyword>
<dbReference type="OrthoDB" id="3684975at2"/>
<feature type="transmembrane region" description="Helical" evidence="1">
    <location>
        <begin position="191"/>
        <end position="218"/>
    </location>
</feature>
<name>A0A7K0CW97_9NOCA</name>
<dbReference type="RefSeq" id="WP_153407674.1">
    <property type="nucleotide sequence ID" value="NZ_WEGK01000001.1"/>
</dbReference>
<dbReference type="EMBL" id="WEGK01000001">
    <property type="protein sequence ID" value="MQY17698.1"/>
    <property type="molecule type" value="Genomic_DNA"/>
</dbReference>
<protein>
    <submittedName>
        <fullName evidence="2">Uncharacterized protein</fullName>
    </submittedName>
</protein>
<feature type="transmembrane region" description="Helical" evidence="1">
    <location>
        <begin position="246"/>
        <end position="267"/>
    </location>
</feature>
<dbReference type="Proteomes" id="UP000438448">
    <property type="component" value="Unassembled WGS sequence"/>
</dbReference>
<accession>A0A7K0CW97</accession>
<reference evidence="2 3" key="1">
    <citation type="submission" date="2019-10" db="EMBL/GenBank/DDBJ databases">
        <title>Nocardia macrotermitis sp. nov. and Nocardia aurantia sp. nov., isolated from the gut of fungus growing-termite Macrotermes natalensis.</title>
        <authorList>
            <person name="Benndorf R."/>
            <person name="Schwitalla J."/>
            <person name="Martin K."/>
            <person name="De Beer W."/>
            <person name="Kaster A.-K."/>
            <person name="Vollmers J."/>
            <person name="Poulsen M."/>
            <person name="Beemelmanns C."/>
        </authorList>
    </citation>
    <scope>NUCLEOTIDE SEQUENCE [LARGE SCALE GENOMIC DNA]</scope>
    <source>
        <strain evidence="2 3">RB20</strain>
    </source>
</reference>
<gene>
    <name evidence="2" type="ORF">NRB20_07620</name>
</gene>
<keyword evidence="1" id="KW-0812">Transmembrane</keyword>
<evidence type="ECO:0000313" key="2">
    <source>
        <dbReference type="EMBL" id="MQY17698.1"/>
    </source>
</evidence>